<sequence>MYADTSVLTDLRPPRLLETTSASGAHSTAYKTHLANLIEIERELFSRETMNSLEEKSPIRRRS</sequence>
<comment type="caution">
    <text evidence="1">The sequence shown here is derived from an EMBL/GenBank/DDBJ whole genome shotgun (WGS) entry which is preliminary data.</text>
</comment>
<organism evidence="1 2">
    <name type="scientific">Rhizopogon vesiculosus</name>
    <dbReference type="NCBI Taxonomy" id="180088"/>
    <lineage>
        <taxon>Eukaryota</taxon>
        <taxon>Fungi</taxon>
        <taxon>Dikarya</taxon>
        <taxon>Basidiomycota</taxon>
        <taxon>Agaricomycotina</taxon>
        <taxon>Agaricomycetes</taxon>
        <taxon>Agaricomycetidae</taxon>
        <taxon>Boletales</taxon>
        <taxon>Suillineae</taxon>
        <taxon>Rhizopogonaceae</taxon>
        <taxon>Rhizopogon</taxon>
    </lineage>
</organism>
<reference evidence="1 2" key="1">
    <citation type="submission" date="2016-03" db="EMBL/GenBank/DDBJ databases">
        <title>Comparative genomics of the ectomycorrhizal sister species Rhizopogon vinicolor and Rhizopogon vesiculosus (Basidiomycota: Boletales) reveals a divergence of the mating type B locus.</title>
        <authorList>
            <person name="Mujic A.B."/>
            <person name="Kuo A."/>
            <person name="Tritt A."/>
            <person name="Lipzen A."/>
            <person name="Chen C."/>
            <person name="Johnson J."/>
            <person name="Sharma A."/>
            <person name="Barry K."/>
            <person name="Grigoriev I.V."/>
            <person name="Spatafora J.W."/>
        </authorList>
    </citation>
    <scope>NUCLEOTIDE SEQUENCE [LARGE SCALE GENOMIC DNA]</scope>
    <source>
        <strain evidence="1 2">AM-OR11-056</strain>
    </source>
</reference>
<dbReference type="Proteomes" id="UP000183567">
    <property type="component" value="Unassembled WGS sequence"/>
</dbReference>
<accession>A0A1J8QES0</accession>
<evidence type="ECO:0000313" key="2">
    <source>
        <dbReference type="Proteomes" id="UP000183567"/>
    </source>
</evidence>
<gene>
    <name evidence="1" type="ORF">AZE42_11287</name>
</gene>
<dbReference type="EMBL" id="LVVM01006503">
    <property type="protein sequence ID" value="OJA07914.1"/>
    <property type="molecule type" value="Genomic_DNA"/>
</dbReference>
<name>A0A1J8QES0_9AGAM</name>
<keyword evidence="2" id="KW-1185">Reference proteome</keyword>
<protein>
    <submittedName>
        <fullName evidence="1">Uncharacterized protein</fullName>
    </submittedName>
</protein>
<proteinExistence type="predicted"/>
<evidence type="ECO:0000313" key="1">
    <source>
        <dbReference type="EMBL" id="OJA07914.1"/>
    </source>
</evidence>
<dbReference type="AlphaFoldDB" id="A0A1J8QES0"/>